<evidence type="ECO:0000256" key="3">
    <source>
        <dbReference type="ARBA" id="ARBA00022989"/>
    </source>
</evidence>
<accession>A0A1F7WRN4</accession>
<dbReference type="GO" id="GO:0005886">
    <property type="term" value="C:plasma membrane"/>
    <property type="evidence" value="ECO:0007669"/>
    <property type="project" value="UniProtKB-SubCell"/>
</dbReference>
<dbReference type="EMBL" id="MGFK01000005">
    <property type="protein sequence ID" value="OGM04818.1"/>
    <property type="molecule type" value="Genomic_DNA"/>
</dbReference>
<comment type="catalytic activity">
    <reaction evidence="7">
        <text>a peptidoglycan chain = a peptidoglycan chain with N-acetyl-1,6-anhydromuramyl-[peptide] at the reducing end + a peptidoglycan chain with N-acetylglucosamine at the non-reducing end.</text>
        <dbReference type="EC" id="4.2.2.29"/>
    </reaction>
</comment>
<dbReference type="AlphaFoldDB" id="A0A1F7WRN4"/>
<keyword evidence="5 7" id="KW-0456">Lyase</keyword>
<dbReference type="NCBIfam" id="TIGR00247">
    <property type="entry name" value="endolytic transglycosylase MltG"/>
    <property type="match status" value="1"/>
</dbReference>
<proteinExistence type="inferred from homology"/>
<keyword evidence="1 7" id="KW-1003">Cell membrane</keyword>
<dbReference type="HAMAP" id="MF_02065">
    <property type="entry name" value="MltG"/>
    <property type="match status" value="1"/>
</dbReference>
<comment type="subcellular location">
    <subcellularLocation>
        <location evidence="7">Cell membrane</location>
        <topology evidence="7">Single-pass membrane protein</topology>
    </subcellularLocation>
</comment>
<comment type="similarity">
    <text evidence="7">Belongs to the transglycosylase MltG family.</text>
</comment>
<dbReference type="Gene3D" id="3.30.1490.480">
    <property type="entry name" value="Endolytic murein transglycosylase"/>
    <property type="match status" value="1"/>
</dbReference>
<evidence type="ECO:0000313" key="8">
    <source>
        <dbReference type="EMBL" id="OGM04818.1"/>
    </source>
</evidence>
<dbReference type="InterPro" id="IPR003770">
    <property type="entry name" value="MLTG-like"/>
</dbReference>
<dbReference type="EC" id="4.2.2.29" evidence="7"/>
<evidence type="ECO:0000256" key="6">
    <source>
        <dbReference type="ARBA" id="ARBA00023316"/>
    </source>
</evidence>
<dbReference type="Pfam" id="PF02618">
    <property type="entry name" value="YceG"/>
    <property type="match status" value="1"/>
</dbReference>
<comment type="caution">
    <text evidence="8">The sequence shown here is derived from an EMBL/GenBank/DDBJ whole genome shotgun (WGS) entry which is preliminary data.</text>
</comment>
<evidence type="ECO:0000313" key="9">
    <source>
        <dbReference type="Proteomes" id="UP000177091"/>
    </source>
</evidence>
<reference evidence="8 9" key="1">
    <citation type="journal article" date="2016" name="Nat. Commun.">
        <title>Thousands of microbial genomes shed light on interconnected biogeochemical processes in an aquifer system.</title>
        <authorList>
            <person name="Anantharaman K."/>
            <person name="Brown C.T."/>
            <person name="Hug L.A."/>
            <person name="Sharon I."/>
            <person name="Castelle C.J."/>
            <person name="Probst A.J."/>
            <person name="Thomas B.C."/>
            <person name="Singh A."/>
            <person name="Wilkins M.J."/>
            <person name="Karaoz U."/>
            <person name="Brodie E.L."/>
            <person name="Williams K.H."/>
            <person name="Hubbard S.S."/>
            <person name="Banfield J.F."/>
        </authorList>
    </citation>
    <scope>NUCLEOTIDE SEQUENCE [LARGE SCALE GENOMIC DNA]</scope>
</reference>
<evidence type="ECO:0000256" key="2">
    <source>
        <dbReference type="ARBA" id="ARBA00022692"/>
    </source>
</evidence>
<organism evidence="8 9">
    <name type="scientific">Candidatus Woesebacteria bacterium GWA1_42_12</name>
    <dbReference type="NCBI Taxonomy" id="1802472"/>
    <lineage>
        <taxon>Bacteria</taxon>
        <taxon>Candidatus Woeseibacteriota</taxon>
    </lineage>
</organism>
<dbReference type="PANTHER" id="PTHR30518:SF2">
    <property type="entry name" value="ENDOLYTIC MUREIN TRANSGLYCOSYLASE"/>
    <property type="match status" value="1"/>
</dbReference>
<dbReference type="GO" id="GO:0009252">
    <property type="term" value="P:peptidoglycan biosynthetic process"/>
    <property type="evidence" value="ECO:0007669"/>
    <property type="project" value="UniProtKB-UniRule"/>
</dbReference>
<feature type="site" description="Important for catalytic activity" evidence="7">
    <location>
        <position position="209"/>
    </location>
</feature>
<keyword evidence="3 7" id="KW-1133">Transmembrane helix</keyword>
<keyword evidence="6 7" id="KW-0961">Cell wall biogenesis/degradation</keyword>
<evidence type="ECO:0000256" key="7">
    <source>
        <dbReference type="HAMAP-Rule" id="MF_02065"/>
    </source>
</evidence>
<dbReference type="GO" id="GO:0008932">
    <property type="term" value="F:lytic endotransglycosylase activity"/>
    <property type="evidence" value="ECO:0007669"/>
    <property type="project" value="UniProtKB-UniRule"/>
</dbReference>
<sequence>MKKLLIPFVPLVLFLVLALFGLFWWNKNSQNVSQDTRQIDFLVVRGRSASQIGEGLFDEGLIKDPLAFKIYVQVSGKAANIQSGQFRISPSYSLVTVVDTLTKPPAELWVTIPEGLRREEQIERFIKALEISQAQAEAFRAEFLSESEDFEGYLFPDTYLFPRTATAKTVVSRMRSTFDLKMKELEKEMEASEFTLEGIVILASIIERETRTDDERPVVAGILINRLDIDMGLQADATVQYAVASSSCRAGEGCNWWPILTKNDLSINSAFNTYRFRGLPPAPIASPGISSLMAAANPEESEYLYYLHDAEGGIHYAETLSEHNENVRIYLGK</sequence>
<protein>
    <recommendedName>
        <fullName evidence="7">Endolytic murein transglycosylase</fullName>
        <ecNumber evidence="7">4.2.2.29</ecNumber>
    </recommendedName>
    <alternativeName>
        <fullName evidence="7">Peptidoglycan lytic transglycosylase</fullName>
    </alternativeName>
    <alternativeName>
        <fullName evidence="7">Peptidoglycan polymerization terminase</fullName>
    </alternativeName>
</protein>
<keyword evidence="2 7" id="KW-0812">Transmembrane</keyword>
<dbReference type="GO" id="GO:0071555">
    <property type="term" value="P:cell wall organization"/>
    <property type="evidence" value="ECO:0007669"/>
    <property type="project" value="UniProtKB-KW"/>
</dbReference>
<evidence type="ECO:0000256" key="5">
    <source>
        <dbReference type="ARBA" id="ARBA00023239"/>
    </source>
</evidence>
<gene>
    <name evidence="7" type="primary">mltG</name>
    <name evidence="8" type="ORF">A2112_01765</name>
</gene>
<dbReference type="Proteomes" id="UP000177091">
    <property type="component" value="Unassembled WGS sequence"/>
</dbReference>
<dbReference type="CDD" id="cd08010">
    <property type="entry name" value="MltG_like"/>
    <property type="match status" value="1"/>
</dbReference>
<evidence type="ECO:0000256" key="1">
    <source>
        <dbReference type="ARBA" id="ARBA00022475"/>
    </source>
</evidence>
<name>A0A1F7WRN4_9BACT</name>
<evidence type="ECO:0000256" key="4">
    <source>
        <dbReference type="ARBA" id="ARBA00023136"/>
    </source>
</evidence>
<comment type="function">
    <text evidence="7">Functions as a peptidoglycan terminase that cleaves nascent peptidoglycan strands endolytically to terminate their elongation.</text>
</comment>
<keyword evidence="4 7" id="KW-0472">Membrane</keyword>
<dbReference type="Gene3D" id="3.30.160.60">
    <property type="entry name" value="Classic Zinc Finger"/>
    <property type="match status" value="1"/>
</dbReference>
<dbReference type="PANTHER" id="PTHR30518">
    <property type="entry name" value="ENDOLYTIC MUREIN TRANSGLYCOSYLASE"/>
    <property type="match status" value="1"/>
</dbReference>
<feature type="transmembrane region" description="Helical" evidence="7">
    <location>
        <begin position="5"/>
        <end position="25"/>
    </location>
</feature>